<feature type="domain" description="ADYC" evidence="2">
    <location>
        <begin position="51"/>
        <end position="229"/>
    </location>
</feature>
<dbReference type="EMBL" id="JAUSVX010000013">
    <property type="protein sequence ID" value="MDQ0472720.1"/>
    <property type="molecule type" value="Genomic_DNA"/>
</dbReference>
<dbReference type="InterPro" id="IPR045426">
    <property type="entry name" value="ADYC"/>
</dbReference>
<proteinExistence type="predicted"/>
<evidence type="ECO:0000259" key="2">
    <source>
        <dbReference type="Pfam" id="PF20032"/>
    </source>
</evidence>
<protein>
    <recommendedName>
        <fullName evidence="2">ADYC domain-containing protein</fullName>
    </recommendedName>
</protein>
<keyword evidence="4" id="KW-1185">Reference proteome</keyword>
<feature type="signal peptide" evidence="1">
    <location>
        <begin position="1"/>
        <end position="22"/>
    </location>
</feature>
<evidence type="ECO:0000313" key="4">
    <source>
        <dbReference type="Proteomes" id="UP001242480"/>
    </source>
</evidence>
<evidence type="ECO:0000313" key="3">
    <source>
        <dbReference type="EMBL" id="MDQ0472720.1"/>
    </source>
</evidence>
<sequence length="268" mass="28632">MTSRLGAAVVGGLLLLVLPALAHAAAPGPRVAVEGTAFRVQLPDGSVLPQDQLVGVVLTLGDGSGVQRRIRIDAVEHDTRDKLGEVMLYTLSEADPVSKQWRNACDPDPDGRRLGFPLSGAFTPDGRYIAAPGRILITCTGGAEGKCIRFGYKPWRTTPEGEALRPYYQTCVRLVRADYGGDGVGHTRNGTPIDLFDRIGIQRDEVAPGMTLEAAFDPDGAVCVAHPRLPGGISLDALGRQYPRLAGHLDADCSEHVPALLYVRSFGR</sequence>
<gene>
    <name evidence="3" type="ORF">QO011_005750</name>
</gene>
<reference evidence="3 4" key="1">
    <citation type="submission" date="2023-07" db="EMBL/GenBank/DDBJ databases">
        <title>Genomic Encyclopedia of Type Strains, Phase IV (KMG-IV): sequencing the most valuable type-strain genomes for metagenomic binning, comparative biology and taxonomic classification.</title>
        <authorList>
            <person name="Goeker M."/>
        </authorList>
    </citation>
    <scope>NUCLEOTIDE SEQUENCE [LARGE SCALE GENOMIC DNA]</scope>
    <source>
        <strain evidence="3 4">DSM 19619</strain>
    </source>
</reference>
<organism evidence="3 4">
    <name type="scientific">Labrys wisconsinensis</name>
    <dbReference type="NCBI Taxonomy" id="425677"/>
    <lineage>
        <taxon>Bacteria</taxon>
        <taxon>Pseudomonadati</taxon>
        <taxon>Pseudomonadota</taxon>
        <taxon>Alphaproteobacteria</taxon>
        <taxon>Hyphomicrobiales</taxon>
        <taxon>Xanthobacteraceae</taxon>
        <taxon>Labrys</taxon>
    </lineage>
</organism>
<comment type="caution">
    <text evidence="3">The sequence shown here is derived from an EMBL/GenBank/DDBJ whole genome shotgun (WGS) entry which is preliminary data.</text>
</comment>
<feature type="chain" id="PRO_5045330731" description="ADYC domain-containing protein" evidence="1">
    <location>
        <begin position="23"/>
        <end position="268"/>
    </location>
</feature>
<accession>A0ABU0JEL8</accession>
<keyword evidence="1" id="KW-0732">Signal</keyword>
<name>A0ABU0JEL8_9HYPH</name>
<dbReference type="RefSeq" id="WP_307279941.1">
    <property type="nucleotide sequence ID" value="NZ_JAUSVX010000013.1"/>
</dbReference>
<dbReference type="Pfam" id="PF20032">
    <property type="entry name" value="ADYC"/>
    <property type="match status" value="1"/>
</dbReference>
<evidence type="ECO:0000256" key="1">
    <source>
        <dbReference type="SAM" id="SignalP"/>
    </source>
</evidence>
<dbReference type="Proteomes" id="UP001242480">
    <property type="component" value="Unassembled WGS sequence"/>
</dbReference>